<gene>
    <name evidence="1" type="ORF">I5776_02555</name>
</gene>
<dbReference type="PANTHER" id="PTHR34352">
    <property type="entry name" value="PROTEIN YHFA"/>
    <property type="match status" value="1"/>
</dbReference>
<dbReference type="RefSeq" id="WP_202778827.1">
    <property type="nucleotide sequence ID" value="NZ_CP065425.1"/>
</dbReference>
<sequence>MFEFELKNGVTHLHTQFGELSISSDRSKGFKPVELLVSSIVGCSVGILSNVLEKKRMDVQSIRVNTNVERNSEEANKVTRIDLHYIIEGTNISEEQIRKSLDVTFKNCGMIQSVIGSIQMKESFEVINL</sequence>
<dbReference type="EMBL" id="CP065425">
    <property type="protein sequence ID" value="QQZ09876.1"/>
    <property type="molecule type" value="Genomic_DNA"/>
</dbReference>
<protein>
    <submittedName>
        <fullName evidence="1">OsmC family protein</fullName>
    </submittedName>
</protein>
<dbReference type="InterPro" id="IPR015946">
    <property type="entry name" value="KH_dom-like_a/b"/>
</dbReference>
<evidence type="ECO:0000313" key="2">
    <source>
        <dbReference type="Proteomes" id="UP000595691"/>
    </source>
</evidence>
<reference evidence="1 2" key="1">
    <citation type="submission" date="2020-11" db="EMBL/GenBank/DDBJ databases">
        <title>Taxonomic evaluation of the Bacillus sporothermodurans group of bacteria based on whole genome sequences.</title>
        <authorList>
            <person name="Fiedler G."/>
            <person name="Herbstmann A.-D."/>
            <person name="Doll E."/>
            <person name="Wenning M."/>
            <person name="Brinks E."/>
            <person name="Kabisch J."/>
            <person name="Breitenwieser F."/>
            <person name="Lappann M."/>
            <person name="Boehnlein C."/>
            <person name="Franz C."/>
        </authorList>
    </citation>
    <scope>NUCLEOTIDE SEQUENCE [LARGE SCALE GENOMIC DNA]</scope>
    <source>
        <strain evidence="1 2">JCM 19841</strain>
    </source>
</reference>
<proteinExistence type="predicted"/>
<keyword evidence="2" id="KW-1185">Reference proteome</keyword>
<name>A0ABX7E2R6_9BACI</name>
<dbReference type="InterPro" id="IPR036102">
    <property type="entry name" value="OsmC/Ohrsf"/>
</dbReference>
<organism evidence="1 2">
    <name type="scientific">Heyndrickxia vini</name>
    <dbReference type="NCBI Taxonomy" id="1476025"/>
    <lineage>
        <taxon>Bacteria</taxon>
        <taxon>Bacillati</taxon>
        <taxon>Bacillota</taxon>
        <taxon>Bacilli</taxon>
        <taxon>Bacillales</taxon>
        <taxon>Bacillaceae</taxon>
        <taxon>Heyndrickxia</taxon>
    </lineage>
</organism>
<dbReference type="Gene3D" id="3.30.300.20">
    <property type="match status" value="1"/>
</dbReference>
<dbReference type="PANTHER" id="PTHR34352:SF1">
    <property type="entry name" value="PROTEIN YHFA"/>
    <property type="match status" value="1"/>
</dbReference>
<dbReference type="Pfam" id="PF02566">
    <property type="entry name" value="OsmC"/>
    <property type="match status" value="1"/>
</dbReference>
<evidence type="ECO:0000313" key="1">
    <source>
        <dbReference type="EMBL" id="QQZ09876.1"/>
    </source>
</evidence>
<dbReference type="SUPFAM" id="SSF82784">
    <property type="entry name" value="OsmC-like"/>
    <property type="match status" value="1"/>
</dbReference>
<dbReference type="InterPro" id="IPR003718">
    <property type="entry name" value="OsmC/Ohr_fam"/>
</dbReference>
<accession>A0ABX7E2R6</accession>
<dbReference type="Proteomes" id="UP000595691">
    <property type="component" value="Chromosome"/>
</dbReference>